<keyword evidence="5" id="KW-1185">Reference proteome</keyword>
<sequence>MSYNMNIQNVYINKISVFLPNDPIDNQTMEHILGQVGEKPSRARAIILKSNGIKTRYYAIDPRTRQATHSNSELAAQAIKTLYNDDLQAIKKMTFLACGTSYPDQIMPGHGVMVHGELKTSQPCEVHSCAGVCVAGMSALKQAYNAIKTGEHYTAIACASETASAVMRSENFQVEIEQKINQLDIRPEIAFEKDFLRWMLSDGAGAMQLSNQANPHCLSLKIHWIDLLSYANEMPACMYAGGDFHDDKFIGWKQYTQTEQQAQSLLSVKQNVKLLNENIVKYTVEKMLANSIKKHDLKNEQIDYFLPHYSSNYFRDKLYQGLVNIGFHIPYEKWFTNLSSKGNTGSASIYIILEEFIRTQSLKHGQKILCYIPESGRFSSCFMLLEVIHPNKQEQ</sequence>
<dbReference type="PANTHER" id="PTHR34069:SF3">
    <property type="entry name" value="ACYL-COA:ACYL-COA ALKYLTRANSFERASE"/>
    <property type="match status" value="1"/>
</dbReference>
<dbReference type="CDD" id="cd00827">
    <property type="entry name" value="init_cond_enzymes"/>
    <property type="match status" value="1"/>
</dbReference>
<evidence type="ECO:0000313" key="4">
    <source>
        <dbReference type="EMBL" id="MBC9130925.1"/>
    </source>
</evidence>
<name>A0ABR7QXT9_9GAMM</name>
<dbReference type="Gene3D" id="3.40.47.10">
    <property type="match status" value="2"/>
</dbReference>
<evidence type="ECO:0000256" key="1">
    <source>
        <dbReference type="ARBA" id="ARBA00022679"/>
    </source>
</evidence>
<comment type="caution">
    <text evidence="4">The sequence shown here is derived from an EMBL/GenBank/DDBJ whole genome shotgun (WGS) entry which is preliminary data.</text>
</comment>
<dbReference type="Proteomes" id="UP000651208">
    <property type="component" value="Unassembled WGS sequence"/>
</dbReference>
<reference evidence="4 5" key="1">
    <citation type="submission" date="2020-06" db="EMBL/GenBank/DDBJ databases">
        <title>Frischella cerana isolated from Apis cerana gut homogenate.</title>
        <authorList>
            <person name="Wolter L.A."/>
            <person name="Suenami S."/>
            <person name="Miyazaki R."/>
        </authorList>
    </citation>
    <scope>NUCLEOTIDE SEQUENCE [LARGE SCALE GENOMIC DNA]</scope>
    <source>
        <strain evidence="4 5">Ac13</strain>
    </source>
</reference>
<organism evidence="4 5">
    <name type="scientific">Frischella japonica</name>
    <dbReference type="NCBI Taxonomy" id="2741544"/>
    <lineage>
        <taxon>Bacteria</taxon>
        <taxon>Pseudomonadati</taxon>
        <taxon>Pseudomonadota</taxon>
        <taxon>Gammaproteobacteria</taxon>
        <taxon>Orbales</taxon>
        <taxon>Orbaceae</taxon>
        <taxon>Frischella</taxon>
    </lineage>
</organism>
<keyword evidence="1" id="KW-0808">Transferase</keyword>
<dbReference type="InterPro" id="IPR016039">
    <property type="entry name" value="Thiolase-like"/>
</dbReference>
<dbReference type="InterPro" id="IPR013747">
    <property type="entry name" value="ACP_syn_III_C"/>
</dbReference>
<feature type="domain" description="Beta-ketoacyl-[acyl-carrier-protein] synthase III C-terminal" evidence="3">
    <location>
        <begin position="293"/>
        <end position="370"/>
    </location>
</feature>
<accession>A0ABR7QXT9</accession>
<protein>
    <submittedName>
        <fullName evidence="4">Beta-ketoacyl-ACP synthase III</fullName>
    </submittedName>
</protein>
<dbReference type="SUPFAM" id="SSF53901">
    <property type="entry name" value="Thiolase-like"/>
    <property type="match status" value="1"/>
</dbReference>
<dbReference type="EMBL" id="JABURY010000015">
    <property type="protein sequence ID" value="MBC9130925.1"/>
    <property type="molecule type" value="Genomic_DNA"/>
</dbReference>
<dbReference type="NCBIfam" id="NF005293">
    <property type="entry name" value="PRK06816.1"/>
    <property type="match status" value="1"/>
</dbReference>
<dbReference type="Pfam" id="PF08541">
    <property type="entry name" value="ACP_syn_III_C"/>
    <property type="match status" value="1"/>
</dbReference>
<evidence type="ECO:0000313" key="5">
    <source>
        <dbReference type="Proteomes" id="UP000651208"/>
    </source>
</evidence>
<dbReference type="PANTHER" id="PTHR34069">
    <property type="entry name" value="3-OXOACYL-[ACYL-CARRIER-PROTEIN] SYNTHASE 3"/>
    <property type="match status" value="1"/>
</dbReference>
<evidence type="ECO:0000256" key="2">
    <source>
        <dbReference type="ARBA" id="ARBA00023315"/>
    </source>
</evidence>
<keyword evidence="2" id="KW-0012">Acyltransferase</keyword>
<dbReference type="RefSeq" id="WP_187755368.1">
    <property type="nucleotide sequence ID" value="NZ_JABURY010000015.1"/>
</dbReference>
<evidence type="ECO:0000259" key="3">
    <source>
        <dbReference type="Pfam" id="PF08541"/>
    </source>
</evidence>
<gene>
    <name evidence="4" type="ORF">FcAc13_06330</name>
</gene>
<proteinExistence type="predicted"/>